<dbReference type="InterPro" id="IPR032608">
    <property type="entry name" value="DUF4892"/>
</dbReference>
<dbReference type="CDD" id="cd07185">
    <property type="entry name" value="OmpA_C-like"/>
    <property type="match status" value="1"/>
</dbReference>
<feature type="region of interest" description="Disordered" evidence="5">
    <location>
        <begin position="309"/>
        <end position="334"/>
    </location>
</feature>
<protein>
    <submittedName>
        <fullName evidence="8">Putative lipoprotein YiaD</fullName>
    </submittedName>
</protein>
<sequence>MTQLARFAIAGALFLFGAMPAFGQDACKDAEGLADFPNIPRYEGSCLIGYEHKSFEAYDLPTGPALKEDNRWTTESAIELEGEMTRLLYVAPADRSTLEVYRNYEKALKERGFETLFACSGEECGARPVALGQWVIYPRERAITTSGQFSSMAFTGLKDDHYLAARSKDGTTYVGLYIAQNNFSYFKQSYRHAIVHLDIVQVAAMEEKMVDAEAMAKSIAETGKVAVENIYFDFGKATLRPESDAALSEMAKLLTQHPEMSVYIVGHTDSVGAYKANLALSRARAEAVVAALASQHGIDRTRTIPAGVGPLAPVANNGSDDGRAKNRRVELVQR</sequence>
<dbReference type="InterPro" id="IPR050330">
    <property type="entry name" value="Bact_OuterMem_StrucFunc"/>
</dbReference>
<comment type="subcellular location">
    <subcellularLocation>
        <location evidence="1">Cell outer membrane</location>
    </subcellularLocation>
</comment>
<dbReference type="OrthoDB" id="9814546at2"/>
<keyword evidence="3" id="KW-0998">Cell outer membrane</keyword>
<gene>
    <name evidence="8" type="ORF">A7A08_03130</name>
</gene>
<dbReference type="SUPFAM" id="SSF103088">
    <property type="entry name" value="OmpA-like"/>
    <property type="match status" value="1"/>
</dbReference>
<keyword evidence="9" id="KW-1185">Reference proteome</keyword>
<evidence type="ECO:0000256" key="3">
    <source>
        <dbReference type="ARBA" id="ARBA00023237"/>
    </source>
</evidence>
<evidence type="ECO:0000259" key="7">
    <source>
        <dbReference type="PROSITE" id="PS51123"/>
    </source>
</evidence>
<feature type="signal peptide" evidence="6">
    <location>
        <begin position="1"/>
        <end position="23"/>
    </location>
</feature>
<comment type="caution">
    <text evidence="8">The sequence shown here is derived from an EMBL/GenBank/DDBJ whole genome shotgun (WGS) entry which is preliminary data.</text>
</comment>
<proteinExistence type="predicted"/>
<dbReference type="InterPro" id="IPR006665">
    <property type="entry name" value="OmpA-like"/>
</dbReference>
<dbReference type="InterPro" id="IPR006664">
    <property type="entry name" value="OMP_bac"/>
</dbReference>
<evidence type="ECO:0000256" key="1">
    <source>
        <dbReference type="ARBA" id="ARBA00004442"/>
    </source>
</evidence>
<feature type="chain" id="PRO_5009116367" evidence="6">
    <location>
        <begin position="24"/>
        <end position="334"/>
    </location>
</feature>
<feature type="compositionally biased region" description="Basic and acidic residues" evidence="5">
    <location>
        <begin position="320"/>
        <end position="334"/>
    </location>
</feature>
<evidence type="ECO:0000256" key="5">
    <source>
        <dbReference type="SAM" id="MobiDB-lite"/>
    </source>
</evidence>
<evidence type="ECO:0000256" key="2">
    <source>
        <dbReference type="ARBA" id="ARBA00023136"/>
    </source>
</evidence>
<dbReference type="PANTHER" id="PTHR30329:SF21">
    <property type="entry name" value="LIPOPROTEIN YIAD-RELATED"/>
    <property type="match status" value="1"/>
</dbReference>
<organism evidence="8 9">
    <name type="scientific">Methyloligella halotolerans</name>
    <dbReference type="NCBI Taxonomy" id="1177755"/>
    <lineage>
        <taxon>Bacteria</taxon>
        <taxon>Pseudomonadati</taxon>
        <taxon>Pseudomonadota</taxon>
        <taxon>Alphaproteobacteria</taxon>
        <taxon>Hyphomicrobiales</taxon>
        <taxon>Hyphomicrobiaceae</taxon>
        <taxon>Methyloligella</taxon>
    </lineage>
</organism>
<dbReference type="EMBL" id="MASI01000012">
    <property type="protein sequence ID" value="ODA65986.1"/>
    <property type="molecule type" value="Genomic_DNA"/>
</dbReference>
<dbReference type="RefSeq" id="WP_069096246.1">
    <property type="nucleotide sequence ID" value="NZ_MASI01000012.1"/>
</dbReference>
<dbReference type="PRINTS" id="PR01021">
    <property type="entry name" value="OMPADOMAIN"/>
</dbReference>
<name>A0A1E2RUQ4_9HYPH</name>
<dbReference type="STRING" id="1177755.A7A08_03130"/>
<accession>A0A1E2RUQ4</accession>
<dbReference type="AlphaFoldDB" id="A0A1E2RUQ4"/>
<dbReference type="Pfam" id="PF16234">
    <property type="entry name" value="DUF4892"/>
    <property type="match status" value="1"/>
</dbReference>
<reference evidence="8 9" key="1">
    <citation type="submission" date="2016-07" db="EMBL/GenBank/DDBJ databases">
        <title>Draft genome sequence of Methyloligella halotolerans C2T (VKM B-2706T=CCUG 61687T=DSM 25045T), a halotolerant polyhydroxybutyrate accumulating methylotroph.</title>
        <authorList>
            <person name="Vasilenko O.V."/>
            <person name="Doronina N.V."/>
            <person name="Poroshina M.N."/>
            <person name="Tarlachkov S.V."/>
            <person name="Trotsenko Y.A."/>
        </authorList>
    </citation>
    <scope>NUCLEOTIDE SEQUENCE [LARGE SCALE GENOMIC DNA]</scope>
    <source>
        <strain evidence="8 9">VKM B-2706</strain>
    </source>
</reference>
<evidence type="ECO:0000313" key="8">
    <source>
        <dbReference type="EMBL" id="ODA65986.1"/>
    </source>
</evidence>
<feature type="domain" description="OmpA-like" evidence="7">
    <location>
        <begin position="219"/>
        <end position="334"/>
    </location>
</feature>
<dbReference type="Proteomes" id="UP000095087">
    <property type="component" value="Unassembled WGS sequence"/>
</dbReference>
<dbReference type="InterPro" id="IPR036737">
    <property type="entry name" value="OmpA-like_sf"/>
</dbReference>
<keyword evidence="8" id="KW-0449">Lipoprotein</keyword>
<dbReference type="PROSITE" id="PS51123">
    <property type="entry name" value="OMPA_2"/>
    <property type="match status" value="1"/>
</dbReference>
<evidence type="ECO:0000256" key="4">
    <source>
        <dbReference type="PROSITE-ProRule" id="PRU00473"/>
    </source>
</evidence>
<keyword evidence="2 4" id="KW-0472">Membrane</keyword>
<dbReference type="Gene3D" id="3.30.1330.60">
    <property type="entry name" value="OmpA-like domain"/>
    <property type="match status" value="1"/>
</dbReference>
<dbReference type="PANTHER" id="PTHR30329">
    <property type="entry name" value="STATOR ELEMENT OF FLAGELLAR MOTOR COMPLEX"/>
    <property type="match status" value="1"/>
</dbReference>
<evidence type="ECO:0000313" key="9">
    <source>
        <dbReference type="Proteomes" id="UP000095087"/>
    </source>
</evidence>
<dbReference type="Pfam" id="PF00691">
    <property type="entry name" value="OmpA"/>
    <property type="match status" value="1"/>
</dbReference>
<dbReference type="GO" id="GO:0009279">
    <property type="term" value="C:cell outer membrane"/>
    <property type="evidence" value="ECO:0007669"/>
    <property type="project" value="UniProtKB-SubCell"/>
</dbReference>
<evidence type="ECO:0000256" key="6">
    <source>
        <dbReference type="SAM" id="SignalP"/>
    </source>
</evidence>
<keyword evidence="6" id="KW-0732">Signal</keyword>